<evidence type="ECO:0000256" key="16">
    <source>
        <dbReference type="ARBA" id="ARBA00048686"/>
    </source>
</evidence>
<comment type="catalytic activity">
    <reaction evidence="16">
        <text>(2E)-tetradecenoyl-CoA + NADPH + H(+) = tetradecanoyl-CoA + NADP(+)</text>
        <dbReference type="Rhea" id="RHEA:44968"/>
        <dbReference type="ChEBI" id="CHEBI:15378"/>
        <dbReference type="ChEBI" id="CHEBI:57385"/>
        <dbReference type="ChEBI" id="CHEBI:57783"/>
        <dbReference type="ChEBI" id="CHEBI:58349"/>
        <dbReference type="ChEBI" id="CHEBI:61405"/>
    </reaction>
    <physiologicalReaction direction="left-to-right" evidence="16">
        <dbReference type="Rhea" id="RHEA:44969"/>
    </physiologicalReaction>
</comment>
<evidence type="ECO:0000256" key="13">
    <source>
        <dbReference type="ARBA" id="ARBA00038849"/>
    </source>
</evidence>
<comment type="subcellular location">
    <subcellularLocation>
        <location evidence="1">Peroxisome</location>
    </subcellularLocation>
</comment>
<keyword evidence="8" id="KW-0443">Lipid metabolism</keyword>
<keyword evidence="10" id="KW-0275">Fatty acid biosynthesis</keyword>
<dbReference type="InterPro" id="IPR052388">
    <property type="entry name" value="Peroxisomal_t2-enoyl-CoA_red"/>
</dbReference>
<keyword evidence="7 21" id="KW-0560">Oxidoreductase</keyword>
<dbReference type="PANTHER" id="PTHR24317">
    <property type="entry name" value="PEROXISOMAL TRANS-2-ENOYL-COA REDUCTASE"/>
    <property type="match status" value="1"/>
</dbReference>
<dbReference type="EC" id="1.3.1.38" evidence="13"/>
<name>A0A498PYH9_9MYCO</name>
<sequence length="221" mass="23390">MKERQVCVDLPKGRFDGRTVVITGGGSGIGRCTAHELASLGAKVLITGRNVDKLERTAAEIRQDGASVGAKVHYVFDVRDAELGRWAMAAMLADHGVIDGLVNNAGGQYPMPLESIGKKGCDAVLASNLTGGFLVARAGFMSRLLVQAPTRKDSALKSVLLALDISVLTDHSDTAPVLCDASCFARTSRFRFLGEYRGEEKIVDYGRDVIVGFCGSDAAAA</sequence>
<evidence type="ECO:0000256" key="4">
    <source>
        <dbReference type="ARBA" id="ARBA00022553"/>
    </source>
</evidence>
<keyword evidence="9" id="KW-0576">Peroxisome</keyword>
<evidence type="ECO:0000256" key="9">
    <source>
        <dbReference type="ARBA" id="ARBA00023140"/>
    </source>
</evidence>
<keyword evidence="3" id="KW-0444">Lipid biosynthesis</keyword>
<evidence type="ECO:0000256" key="11">
    <source>
        <dbReference type="ARBA" id="ARBA00037124"/>
    </source>
</evidence>
<reference evidence="21 22" key="1">
    <citation type="submission" date="2018-09" db="EMBL/GenBank/DDBJ databases">
        <authorList>
            <person name="Tagini F."/>
        </authorList>
    </citation>
    <scope>NUCLEOTIDE SEQUENCE [LARGE SCALE GENOMIC DNA]</scope>
    <source>
        <strain evidence="21 22">MK13</strain>
    </source>
</reference>
<keyword evidence="5" id="KW-0276">Fatty acid metabolism</keyword>
<proteinExistence type="predicted"/>
<gene>
    <name evidence="21" type="primary">fadH_3</name>
    <name evidence="21" type="ORF">LAUMK13_01327</name>
</gene>
<evidence type="ECO:0000256" key="14">
    <source>
        <dbReference type="ARBA" id="ARBA00041063"/>
    </source>
</evidence>
<dbReference type="GO" id="GO:0006633">
    <property type="term" value="P:fatty acid biosynthetic process"/>
    <property type="evidence" value="ECO:0007669"/>
    <property type="project" value="UniProtKB-KW"/>
</dbReference>
<evidence type="ECO:0000256" key="17">
    <source>
        <dbReference type="ARBA" id="ARBA00049108"/>
    </source>
</evidence>
<evidence type="ECO:0000256" key="10">
    <source>
        <dbReference type="ARBA" id="ARBA00023160"/>
    </source>
</evidence>
<evidence type="ECO:0000256" key="3">
    <source>
        <dbReference type="ARBA" id="ARBA00022516"/>
    </source>
</evidence>
<protein>
    <recommendedName>
        <fullName evidence="14">Peroxisomal trans-2-enoyl-CoA reductase</fullName>
        <ecNumber evidence="13">1.3.1.38</ecNumber>
    </recommendedName>
</protein>
<organism evidence="21 22">
    <name type="scientific">Mycobacterium innocens</name>
    <dbReference type="NCBI Taxonomy" id="2341083"/>
    <lineage>
        <taxon>Bacteria</taxon>
        <taxon>Bacillati</taxon>
        <taxon>Actinomycetota</taxon>
        <taxon>Actinomycetes</taxon>
        <taxon>Mycobacteriales</taxon>
        <taxon>Mycobacteriaceae</taxon>
        <taxon>Mycobacterium</taxon>
    </lineage>
</organism>
<comment type="function">
    <text evidence="11">Participates in chain elongation of fatty acids. Catalyzes the reduction of trans-2-enoyl-CoAs of varying chain lengths from 6:1 to 16:1, having maximum activity with 10:1 CoA. Has no 2,4-dienoyl-CoA reductase activity.</text>
</comment>
<comment type="catalytic activity">
    <reaction evidence="17">
        <text>(2E)-hexenoyl-CoA + NADPH + H(+) = hexanoyl-CoA + NADP(+)</text>
        <dbReference type="Rhea" id="RHEA:44956"/>
        <dbReference type="ChEBI" id="CHEBI:15378"/>
        <dbReference type="ChEBI" id="CHEBI:57783"/>
        <dbReference type="ChEBI" id="CHEBI:58349"/>
        <dbReference type="ChEBI" id="CHEBI:62077"/>
        <dbReference type="ChEBI" id="CHEBI:62620"/>
    </reaction>
    <physiologicalReaction direction="left-to-right" evidence="17">
        <dbReference type="Rhea" id="RHEA:44957"/>
    </physiologicalReaction>
</comment>
<keyword evidence="6" id="KW-0521">NADP</keyword>
<evidence type="ECO:0000256" key="2">
    <source>
        <dbReference type="ARBA" id="ARBA00005189"/>
    </source>
</evidence>
<dbReference type="EMBL" id="UPHQ01000052">
    <property type="protein sequence ID" value="VBA36790.1"/>
    <property type="molecule type" value="Genomic_DNA"/>
</dbReference>
<evidence type="ECO:0000313" key="21">
    <source>
        <dbReference type="EMBL" id="VBA36790.1"/>
    </source>
</evidence>
<evidence type="ECO:0000256" key="20">
    <source>
        <dbReference type="ARBA" id="ARBA00049559"/>
    </source>
</evidence>
<comment type="catalytic activity">
    <reaction evidence="15">
        <text>(2E)-dodecenoyl-CoA + NADPH + H(+) = dodecanoyl-CoA + NADP(+)</text>
        <dbReference type="Rhea" id="RHEA:44964"/>
        <dbReference type="ChEBI" id="CHEBI:15378"/>
        <dbReference type="ChEBI" id="CHEBI:57330"/>
        <dbReference type="ChEBI" id="CHEBI:57375"/>
        <dbReference type="ChEBI" id="CHEBI:57783"/>
        <dbReference type="ChEBI" id="CHEBI:58349"/>
    </reaction>
    <physiologicalReaction direction="left-to-right" evidence="15">
        <dbReference type="Rhea" id="RHEA:44965"/>
    </physiologicalReaction>
</comment>
<dbReference type="PANTHER" id="PTHR24317:SF7">
    <property type="entry name" value="PEROXISOMAL TRANS-2-ENOYL-COA REDUCTASE"/>
    <property type="match status" value="1"/>
</dbReference>
<evidence type="ECO:0000256" key="19">
    <source>
        <dbReference type="ARBA" id="ARBA00049386"/>
    </source>
</evidence>
<keyword evidence="22" id="KW-1185">Reference proteome</keyword>
<comment type="subunit">
    <text evidence="12">Interacts with PEX5, probably required to target it into peroxisomes.</text>
</comment>
<dbReference type="PRINTS" id="PR00081">
    <property type="entry name" value="GDHRDH"/>
</dbReference>
<comment type="catalytic activity">
    <reaction evidence="19">
        <text>(2E)-decenoyl-CoA + NADPH + H(+) = decanoyl-CoA + NADP(+)</text>
        <dbReference type="Rhea" id="RHEA:44960"/>
        <dbReference type="ChEBI" id="CHEBI:15378"/>
        <dbReference type="ChEBI" id="CHEBI:57783"/>
        <dbReference type="ChEBI" id="CHEBI:58349"/>
        <dbReference type="ChEBI" id="CHEBI:61406"/>
        <dbReference type="ChEBI" id="CHEBI:61430"/>
    </reaction>
    <physiologicalReaction direction="left-to-right" evidence="19">
        <dbReference type="Rhea" id="RHEA:44961"/>
    </physiologicalReaction>
</comment>
<dbReference type="Proteomes" id="UP000267289">
    <property type="component" value="Unassembled WGS sequence"/>
</dbReference>
<dbReference type="SUPFAM" id="SSF51735">
    <property type="entry name" value="NAD(P)-binding Rossmann-fold domains"/>
    <property type="match status" value="1"/>
</dbReference>
<evidence type="ECO:0000256" key="1">
    <source>
        <dbReference type="ARBA" id="ARBA00004275"/>
    </source>
</evidence>
<evidence type="ECO:0000256" key="15">
    <source>
        <dbReference type="ARBA" id="ARBA00047570"/>
    </source>
</evidence>
<accession>A0A498PYH9</accession>
<evidence type="ECO:0000256" key="5">
    <source>
        <dbReference type="ARBA" id="ARBA00022832"/>
    </source>
</evidence>
<dbReference type="GO" id="GO:0019166">
    <property type="term" value="F:trans-2-enoyl-CoA reductase (NADPH) activity"/>
    <property type="evidence" value="ECO:0007669"/>
    <property type="project" value="UniProtKB-EC"/>
</dbReference>
<evidence type="ECO:0000256" key="7">
    <source>
        <dbReference type="ARBA" id="ARBA00023002"/>
    </source>
</evidence>
<dbReference type="RefSeq" id="WP_075543330.1">
    <property type="nucleotide sequence ID" value="NZ_UPHQ01000052.1"/>
</dbReference>
<dbReference type="InterPro" id="IPR002347">
    <property type="entry name" value="SDR_fam"/>
</dbReference>
<evidence type="ECO:0000256" key="6">
    <source>
        <dbReference type="ARBA" id="ARBA00022857"/>
    </source>
</evidence>
<dbReference type="InterPro" id="IPR036291">
    <property type="entry name" value="NAD(P)-bd_dom_sf"/>
</dbReference>
<evidence type="ECO:0000256" key="18">
    <source>
        <dbReference type="ARBA" id="ARBA00049251"/>
    </source>
</evidence>
<evidence type="ECO:0000256" key="8">
    <source>
        <dbReference type="ARBA" id="ARBA00023098"/>
    </source>
</evidence>
<dbReference type="AlphaFoldDB" id="A0A498PYH9"/>
<comment type="catalytic activity">
    <reaction evidence="18">
        <text>a (2E)-enoyl-CoA + NADPH + H(+) = a 2,3-saturated acyl-CoA + NADP(+)</text>
        <dbReference type="Rhea" id="RHEA:33763"/>
        <dbReference type="ChEBI" id="CHEBI:15378"/>
        <dbReference type="ChEBI" id="CHEBI:57783"/>
        <dbReference type="ChEBI" id="CHEBI:58349"/>
        <dbReference type="ChEBI" id="CHEBI:58856"/>
        <dbReference type="ChEBI" id="CHEBI:65111"/>
        <dbReference type="EC" id="1.3.1.38"/>
    </reaction>
    <physiologicalReaction direction="left-to-right" evidence="18">
        <dbReference type="Rhea" id="RHEA:33764"/>
    </physiologicalReaction>
</comment>
<comment type="catalytic activity">
    <reaction evidence="20">
        <text>(2E)-octenoyl-CoA + NADPH + H(+) = octanoyl-CoA + NADP(+)</text>
        <dbReference type="Rhea" id="RHEA:44952"/>
        <dbReference type="ChEBI" id="CHEBI:15378"/>
        <dbReference type="ChEBI" id="CHEBI:57386"/>
        <dbReference type="ChEBI" id="CHEBI:57783"/>
        <dbReference type="ChEBI" id="CHEBI:58349"/>
        <dbReference type="ChEBI" id="CHEBI:62242"/>
    </reaction>
    <physiologicalReaction direction="left-to-right" evidence="20">
        <dbReference type="Rhea" id="RHEA:44953"/>
    </physiologicalReaction>
</comment>
<keyword evidence="4" id="KW-0597">Phosphoprotein</keyword>
<dbReference type="Pfam" id="PF00106">
    <property type="entry name" value="adh_short"/>
    <property type="match status" value="1"/>
</dbReference>
<dbReference type="Gene3D" id="3.40.50.720">
    <property type="entry name" value="NAD(P)-binding Rossmann-like Domain"/>
    <property type="match status" value="1"/>
</dbReference>
<evidence type="ECO:0000313" key="22">
    <source>
        <dbReference type="Proteomes" id="UP000267289"/>
    </source>
</evidence>
<comment type="pathway">
    <text evidence="2">Lipid metabolism.</text>
</comment>
<evidence type="ECO:0000256" key="12">
    <source>
        <dbReference type="ARBA" id="ARBA00038622"/>
    </source>
</evidence>